<dbReference type="Proteomes" id="UP001152888">
    <property type="component" value="Unassembled WGS sequence"/>
</dbReference>
<name>A0A9P0LT11_ACAOB</name>
<dbReference type="AlphaFoldDB" id="A0A9P0LT11"/>
<keyword evidence="2" id="KW-1185">Reference proteome</keyword>
<reference evidence="1" key="1">
    <citation type="submission" date="2022-03" db="EMBL/GenBank/DDBJ databases">
        <authorList>
            <person name="Sayadi A."/>
        </authorList>
    </citation>
    <scope>NUCLEOTIDE SEQUENCE</scope>
</reference>
<gene>
    <name evidence="1" type="ORF">ACAOBT_LOCUS26071</name>
</gene>
<proteinExistence type="predicted"/>
<dbReference type="EMBL" id="CAKOFQ010007441">
    <property type="protein sequence ID" value="CAH2001247.1"/>
    <property type="molecule type" value="Genomic_DNA"/>
</dbReference>
<comment type="caution">
    <text evidence="1">The sequence shown here is derived from an EMBL/GenBank/DDBJ whole genome shotgun (WGS) entry which is preliminary data.</text>
</comment>
<protein>
    <submittedName>
        <fullName evidence="1">Uncharacterized protein</fullName>
    </submittedName>
</protein>
<organism evidence="1 2">
    <name type="scientific">Acanthoscelides obtectus</name>
    <name type="common">Bean weevil</name>
    <name type="synonym">Bruchus obtectus</name>
    <dbReference type="NCBI Taxonomy" id="200917"/>
    <lineage>
        <taxon>Eukaryota</taxon>
        <taxon>Metazoa</taxon>
        <taxon>Ecdysozoa</taxon>
        <taxon>Arthropoda</taxon>
        <taxon>Hexapoda</taxon>
        <taxon>Insecta</taxon>
        <taxon>Pterygota</taxon>
        <taxon>Neoptera</taxon>
        <taxon>Endopterygota</taxon>
        <taxon>Coleoptera</taxon>
        <taxon>Polyphaga</taxon>
        <taxon>Cucujiformia</taxon>
        <taxon>Chrysomeloidea</taxon>
        <taxon>Chrysomelidae</taxon>
        <taxon>Bruchinae</taxon>
        <taxon>Bruchini</taxon>
        <taxon>Acanthoscelides</taxon>
    </lineage>
</organism>
<accession>A0A9P0LT11</accession>
<evidence type="ECO:0000313" key="1">
    <source>
        <dbReference type="EMBL" id="CAH2001247.1"/>
    </source>
</evidence>
<evidence type="ECO:0000313" key="2">
    <source>
        <dbReference type="Proteomes" id="UP001152888"/>
    </source>
</evidence>
<sequence length="74" mass="8264">MLAMCMRKCNAEVHSLRSGAYRVVRKCQVSSTDTTCIIRNLNIYTSLVSMDNRRQISSNLISARESLAASSGHR</sequence>